<dbReference type="InterPro" id="IPR017828">
    <property type="entry name" value="SQ_synth_HpnD-like"/>
</dbReference>
<dbReference type="GO" id="GO:0016117">
    <property type="term" value="P:carotenoid biosynthetic process"/>
    <property type="evidence" value="ECO:0007669"/>
    <property type="project" value="InterPro"/>
</dbReference>
<dbReference type="RefSeq" id="WP_109583473.1">
    <property type="nucleotide sequence ID" value="NZ_QGGT01000002.1"/>
</dbReference>
<name>A0A316EUI7_9BURK</name>
<dbReference type="InterPro" id="IPR008949">
    <property type="entry name" value="Isoprenoid_synthase_dom_sf"/>
</dbReference>
<sequence>MAGTDIASPGGPIAGPAASSGSSFHTALRILPPSQRQAMFEIYAFCRAVDDIADDGDAPEAQRLAALAQWRADLAACYAGNPPARLRALDVQIRAFRLKQQDFLDVIDGMTMDVVADIQAPPAKTLDLYCDRVASAVGRLAVRVFGLEEAAGIELSYHLGRALQLTNILRDLDEDAAINRLYLPAEGLASAGIPRGTPEDVINHPNIDRVCVALAHEAQTHYDASAAIMARCPSRLVRSPRIMFDVYHGILTRLLARGWRPPRARVRVPKARLVWILLRHTLF</sequence>
<dbReference type="SFLD" id="SFLDS00005">
    <property type="entry name" value="Isoprenoid_Synthase_Type_I"/>
    <property type="match status" value="1"/>
</dbReference>
<dbReference type="EMBL" id="QGGT01000002">
    <property type="protein sequence ID" value="PWK35412.1"/>
    <property type="molecule type" value="Genomic_DNA"/>
</dbReference>
<reference evidence="2 3" key="1">
    <citation type="submission" date="2018-05" db="EMBL/GenBank/DDBJ databases">
        <title>Genomic Encyclopedia of Type Strains, Phase IV (KMG-V): Genome sequencing to study the core and pangenomes of soil and plant-associated prokaryotes.</title>
        <authorList>
            <person name="Whitman W."/>
        </authorList>
    </citation>
    <scope>NUCLEOTIDE SEQUENCE [LARGE SCALE GENOMIC DNA]</scope>
    <source>
        <strain evidence="2 3">SLV-132</strain>
    </source>
</reference>
<keyword evidence="3" id="KW-1185">Reference proteome</keyword>
<evidence type="ECO:0000256" key="1">
    <source>
        <dbReference type="ARBA" id="ARBA00022679"/>
    </source>
</evidence>
<comment type="caution">
    <text evidence="2">The sequence shown here is derived from an EMBL/GenBank/DDBJ whole genome shotgun (WGS) entry which is preliminary data.</text>
</comment>
<dbReference type="PANTHER" id="PTHR31480">
    <property type="entry name" value="BIFUNCTIONAL LYCOPENE CYCLASE/PHYTOENE SYNTHASE"/>
    <property type="match status" value="1"/>
</dbReference>
<dbReference type="GO" id="GO:0004311">
    <property type="term" value="F:geranylgeranyl diphosphate synthase activity"/>
    <property type="evidence" value="ECO:0007669"/>
    <property type="project" value="InterPro"/>
</dbReference>
<dbReference type="Pfam" id="PF00494">
    <property type="entry name" value="SQS_PSY"/>
    <property type="match status" value="1"/>
</dbReference>
<dbReference type="InterPro" id="IPR019845">
    <property type="entry name" value="Squalene/phytoene_synthase_CS"/>
</dbReference>
<gene>
    <name evidence="2" type="ORF">C7419_102690</name>
</gene>
<dbReference type="InterPro" id="IPR033904">
    <property type="entry name" value="Trans_IPPS_HH"/>
</dbReference>
<dbReference type="Proteomes" id="UP000245754">
    <property type="component" value="Unassembled WGS sequence"/>
</dbReference>
<accession>A0A316EUI7</accession>
<dbReference type="AlphaFoldDB" id="A0A316EUI7"/>
<dbReference type="InterPro" id="IPR002060">
    <property type="entry name" value="Squ/phyt_synthse"/>
</dbReference>
<evidence type="ECO:0000313" key="3">
    <source>
        <dbReference type="Proteomes" id="UP000245754"/>
    </source>
</evidence>
<dbReference type="Gene3D" id="1.10.600.10">
    <property type="entry name" value="Farnesyl Diphosphate Synthase"/>
    <property type="match status" value="1"/>
</dbReference>
<dbReference type="CDD" id="cd00683">
    <property type="entry name" value="Trans_IPPS_HH"/>
    <property type="match status" value="1"/>
</dbReference>
<protein>
    <submittedName>
        <fullName evidence="2">Farnesyl-diphosphate farnesyltransferase</fullName>
    </submittedName>
</protein>
<dbReference type="NCBIfam" id="TIGR03465">
    <property type="entry name" value="HpnD"/>
    <property type="match status" value="1"/>
</dbReference>
<dbReference type="GO" id="GO:0051996">
    <property type="term" value="F:squalene synthase [NAD(P)H] activity"/>
    <property type="evidence" value="ECO:0007669"/>
    <property type="project" value="InterPro"/>
</dbReference>
<keyword evidence="1 2" id="KW-0808">Transferase</keyword>
<dbReference type="InterPro" id="IPR044843">
    <property type="entry name" value="Trans_IPPS_bact-type"/>
</dbReference>
<dbReference type="SFLD" id="SFLDG01018">
    <property type="entry name" value="Squalene/Phytoene_Synthase_Lik"/>
    <property type="match status" value="1"/>
</dbReference>
<dbReference type="PROSITE" id="PS01045">
    <property type="entry name" value="SQUALEN_PHYTOEN_SYN_2"/>
    <property type="match status" value="1"/>
</dbReference>
<dbReference type="SUPFAM" id="SSF48576">
    <property type="entry name" value="Terpenoid synthases"/>
    <property type="match status" value="1"/>
</dbReference>
<evidence type="ECO:0000313" key="2">
    <source>
        <dbReference type="EMBL" id="PWK35412.1"/>
    </source>
</evidence>
<dbReference type="SFLD" id="SFLDG01212">
    <property type="entry name" value="Phytoene_synthase_like"/>
    <property type="match status" value="1"/>
</dbReference>
<organism evidence="2 3">
    <name type="scientific">Cupriavidus plantarum</name>
    <dbReference type="NCBI Taxonomy" id="942865"/>
    <lineage>
        <taxon>Bacteria</taxon>
        <taxon>Pseudomonadati</taxon>
        <taxon>Pseudomonadota</taxon>
        <taxon>Betaproteobacteria</taxon>
        <taxon>Burkholderiales</taxon>
        <taxon>Burkholderiaceae</taxon>
        <taxon>Cupriavidus</taxon>
    </lineage>
</organism>
<proteinExistence type="predicted"/>